<proteinExistence type="predicted"/>
<dbReference type="EMBL" id="LXPE01000006">
    <property type="protein sequence ID" value="OBA27854.1"/>
    <property type="molecule type" value="Genomic_DNA"/>
</dbReference>
<sequence>MSITSEKLPKNLDELKEYILNFNTNEQVTSTETPDPFEFISMSHSGLYIYVEDIQSKIQPLRYKYNRLLSSLATLEFDDNSSFEEKKTVFLSLRDEIMAVLKSINELNHLMAPLQSLINKIIEENPVTAKNYPQTLNAIPLPQSTLVMPKTQQLKTPNYEITSQPIVVNPKSTANNISHSKKGSINTPSAAIGSASNANSYNNPNTIGSSGKRRSTKSTPQSISPYVNMHSAGPQHQPQLQQQHNLLQQQMLNSNNNTPSYMNTNPNNINTNTMMQNSSLGLKSLSPEDVLKQSNLNTNNSINNSNNNMHSNNRNSVGSNLNNNVNSVGSNLNNNTLNLDTNSLNLNFDFDNFDDFLK</sequence>
<feature type="compositionally biased region" description="Low complexity" evidence="1">
    <location>
        <begin position="189"/>
        <end position="203"/>
    </location>
</feature>
<evidence type="ECO:0000313" key="3">
    <source>
        <dbReference type="Proteomes" id="UP000092321"/>
    </source>
</evidence>
<evidence type="ECO:0000256" key="1">
    <source>
        <dbReference type="SAM" id="MobiDB-lite"/>
    </source>
</evidence>
<keyword evidence="3" id="KW-1185">Reference proteome</keyword>
<accession>A0A1B7TGK5</accession>
<dbReference type="OrthoDB" id="3972574at2759"/>
<dbReference type="Proteomes" id="UP000092321">
    <property type="component" value="Unassembled WGS sequence"/>
</dbReference>
<protein>
    <submittedName>
        <fullName evidence="2">Uncharacterized protein</fullName>
    </submittedName>
</protein>
<evidence type="ECO:0000313" key="2">
    <source>
        <dbReference type="EMBL" id="OBA27854.1"/>
    </source>
</evidence>
<reference evidence="3" key="1">
    <citation type="journal article" date="2016" name="Proc. Natl. Acad. Sci. U.S.A.">
        <title>Comparative genomics of biotechnologically important yeasts.</title>
        <authorList>
            <person name="Riley R."/>
            <person name="Haridas S."/>
            <person name="Wolfe K.H."/>
            <person name="Lopes M.R."/>
            <person name="Hittinger C.T."/>
            <person name="Goeker M."/>
            <person name="Salamov A.A."/>
            <person name="Wisecaver J.H."/>
            <person name="Long T.M."/>
            <person name="Calvey C.H."/>
            <person name="Aerts A.L."/>
            <person name="Barry K.W."/>
            <person name="Choi C."/>
            <person name="Clum A."/>
            <person name="Coughlan A.Y."/>
            <person name="Deshpande S."/>
            <person name="Douglass A.P."/>
            <person name="Hanson S.J."/>
            <person name="Klenk H.-P."/>
            <person name="LaButti K.M."/>
            <person name="Lapidus A."/>
            <person name="Lindquist E.A."/>
            <person name="Lipzen A.M."/>
            <person name="Meier-Kolthoff J.P."/>
            <person name="Ohm R.A."/>
            <person name="Otillar R.P."/>
            <person name="Pangilinan J.L."/>
            <person name="Peng Y."/>
            <person name="Rokas A."/>
            <person name="Rosa C.A."/>
            <person name="Scheuner C."/>
            <person name="Sibirny A.A."/>
            <person name="Slot J.C."/>
            <person name="Stielow J.B."/>
            <person name="Sun H."/>
            <person name="Kurtzman C.P."/>
            <person name="Blackwell M."/>
            <person name="Grigoriev I.V."/>
            <person name="Jeffries T.W."/>
        </authorList>
    </citation>
    <scope>NUCLEOTIDE SEQUENCE [LARGE SCALE GENOMIC DNA]</scope>
    <source>
        <strain evidence="3">NRRL Y-1626</strain>
    </source>
</reference>
<organism evidence="2 3">
    <name type="scientific">Hanseniaspora valbyensis NRRL Y-1626</name>
    <dbReference type="NCBI Taxonomy" id="766949"/>
    <lineage>
        <taxon>Eukaryota</taxon>
        <taxon>Fungi</taxon>
        <taxon>Dikarya</taxon>
        <taxon>Ascomycota</taxon>
        <taxon>Saccharomycotina</taxon>
        <taxon>Saccharomycetes</taxon>
        <taxon>Saccharomycodales</taxon>
        <taxon>Saccharomycodaceae</taxon>
        <taxon>Hanseniaspora</taxon>
    </lineage>
</organism>
<feature type="region of interest" description="Disordered" evidence="1">
    <location>
        <begin position="172"/>
        <end position="224"/>
    </location>
</feature>
<comment type="caution">
    <text evidence="2">The sequence shown here is derived from an EMBL/GenBank/DDBJ whole genome shotgun (WGS) entry which is preliminary data.</text>
</comment>
<gene>
    <name evidence="2" type="ORF">HANVADRAFT_51967</name>
</gene>
<feature type="compositionally biased region" description="Polar residues" evidence="1">
    <location>
        <begin position="172"/>
        <end position="188"/>
    </location>
</feature>
<dbReference type="AlphaFoldDB" id="A0A1B7TGK5"/>
<name>A0A1B7TGK5_9ASCO</name>